<dbReference type="Pfam" id="PF21322">
    <property type="entry name" value="KDM6_C-hel"/>
    <property type="match status" value="1"/>
</dbReference>
<feature type="compositionally biased region" description="Polar residues" evidence="15">
    <location>
        <begin position="652"/>
        <end position="667"/>
    </location>
</feature>
<feature type="domain" description="JmjC" evidence="16">
    <location>
        <begin position="1311"/>
        <end position="1474"/>
    </location>
</feature>
<dbReference type="EC" id="1.14.11.68" evidence="12"/>
<evidence type="ECO:0000256" key="11">
    <source>
        <dbReference type="ARBA" id="ARBA00034483"/>
    </source>
</evidence>
<dbReference type="GeneID" id="110981656"/>
<feature type="compositionally biased region" description="Polar residues" evidence="15">
    <location>
        <begin position="994"/>
        <end position="1021"/>
    </location>
</feature>
<proteinExistence type="inferred from homology"/>
<dbReference type="SMART" id="SM00558">
    <property type="entry name" value="JmjC"/>
    <property type="match status" value="1"/>
</dbReference>
<dbReference type="InterPro" id="IPR019734">
    <property type="entry name" value="TPR_rpt"/>
</dbReference>
<feature type="region of interest" description="Disordered" evidence="15">
    <location>
        <begin position="529"/>
        <end position="562"/>
    </location>
</feature>
<feature type="region of interest" description="Disordered" evidence="15">
    <location>
        <begin position="964"/>
        <end position="983"/>
    </location>
</feature>
<dbReference type="InterPro" id="IPR051630">
    <property type="entry name" value="Corepressor-Demethylase"/>
</dbReference>
<feature type="compositionally biased region" description="Low complexity" evidence="15">
    <location>
        <begin position="612"/>
        <end position="644"/>
    </location>
</feature>
<evidence type="ECO:0000256" key="13">
    <source>
        <dbReference type="ARBA" id="ARBA00048695"/>
    </source>
</evidence>
<dbReference type="PANTHER" id="PTHR14017">
    <property type="entry name" value="LYSINE-SPECIFIC DEMETHYLASE"/>
    <property type="match status" value="1"/>
</dbReference>
<dbReference type="Pfam" id="PF02373">
    <property type="entry name" value="JmjC"/>
    <property type="match status" value="1"/>
</dbReference>
<dbReference type="FunFam" id="2.10.110.20:FF:000001">
    <property type="entry name" value="lysine-specific demethylase 6A isoform X2"/>
    <property type="match status" value="1"/>
</dbReference>
<keyword evidence="9" id="KW-0408">Iron</keyword>
<dbReference type="FunFam" id="1.20.58.1370:FF:000001">
    <property type="entry name" value="lysine-specific demethylase 6A isoform X2"/>
    <property type="match status" value="1"/>
</dbReference>
<evidence type="ECO:0000256" key="7">
    <source>
        <dbReference type="ARBA" id="ARBA00022964"/>
    </source>
</evidence>
<evidence type="ECO:0000256" key="1">
    <source>
        <dbReference type="ARBA" id="ARBA00001954"/>
    </source>
</evidence>
<dbReference type="SUPFAM" id="SSF48452">
    <property type="entry name" value="TPR-like"/>
    <property type="match status" value="2"/>
</dbReference>
<keyword evidence="6" id="KW-0156">Chromatin regulator</keyword>
<dbReference type="Gene3D" id="2.10.110.20">
    <property type="match status" value="1"/>
</dbReference>
<feature type="repeat" description="TPR" evidence="14">
    <location>
        <begin position="102"/>
        <end position="135"/>
    </location>
</feature>
<feature type="region of interest" description="Disordered" evidence="15">
    <location>
        <begin position="911"/>
        <end position="940"/>
    </location>
</feature>
<keyword evidence="17" id="KW-1185">Reference proteome</keyword>
<keyword evidence="8" id="KW-0560">Oxidoreductase</keyword>
<dbReference type="PROSITE" id="PS51184">
    <property type="entry name" value="JMJC"/>
    <property type="match status" value="1"/>
</dbReference>
<dbReference type="GO" id="GO:0000978">
    <property type="term" value="F:RNA polymerase II cis-regulatory region sequence-specific DNA binding"/>
    <property type="evidence" value="ECO:0007669"/>
    <property type="project" value="TreeGrafter"/>
</dbReference>
<dbReference type="KEGG" id="aplc:110981656"/>
<dbReference type="InterPro" id="IPR048560">
    <property type="entry name" value="KDM6A_B-like_GATAL"/>
</dbReference>
<feature type="compositionally biased region" description="Basic residues" evidence="15">
    <location>
        <begin position="482"/>
        <end position="495"/>
    </location>
</feature>
<feature type="region of interest" description="Disordered" evidence="15">
    <location>
        <begin position="449"/>
        <end position="497"/>
    </location>
</feature>
<evidence type="ECO:0000256" key="15">
    <source>
        <dbReference type="SAM" id="MobiDB-lite"/>
    </source>
</evidence>
<dbReference type="InterPro" id="IPR011990">
    <property type="entry name" value="TPR-like_helical_dom_sf"/>
</dbReference>
<keyword evidence="5" id="KW-0862">Zinc</keyword>
<feature type="compositionally biased region" description="Low complexity" evidence="15">
    <location>
        <begin position="540"/>
        <end position="554"/>
    </location>
</feature>
<dbReference type="Proteomes" id="UP000694845">
    <property type="component" value="Unplaced"/>
</dbReference>
<dbReference type="GO" id="GO:0031490">
    <property type="term" value="F:chromatin DNA binding"/>
    <property type="evidence" value="ECO:0007669"/>
    <property type="project" value="TreeGrafter"/>
</dbReference>
<dbReference type="PROSITE" id="PS50005">
    <property type="entry name" value="TPR"/>
    <property type="match status" value="3"/>
</dbReference>
<dbReference type="PANTHER" id="PTHR14017:SF1">
    <property type="entry name" value="LD02225P"/>
    <property type="match status" value="1"/>
</dbReference>
<dbReference type="GO" id="GO:0071558">
    <property type="term" value="F:histone H3K27me2/H3K27me3 demethylase activity"/>
    <property type="evidence" value="ECO:0007669"/>
    <property type="project" value="UniProtKB-EC"/>
</dbReference>
<evidence type="ECO:0000313" key="18">
    <source>
        <dbReference type="RefSeq" id="XP_022095085.1"/>
    </source>
</evidence>
<evidence type="ECO:0000256" key="10">
    <source>
        <dbReference type="ARBA" id="ARBA00023242"/>
    </source>
</evidence>
<evidence type="ECO:0000256" key="6">
    <source>
        <dbReference type="ARBA" id="ARBA00022853"/>
    </source>
</evidence>
<dbReference type="Gene3D" id="2.60.120.650">
    <property type="entry name" value="Cupin"/>
    <property type="match status" value="1"/>
</dbReference>
<comment type="cofactor">
    <cofactor evidence="1">
        <name>Fe(2+)</name>
        <dbReference type="ChEBI" id="CHEBI:29033"/>
    </cofactor>
</comment>
<comment type="subcellular location">
    <subcellularLocation>
        <location evidence="2">Nucleus</location>
    </subcellularLocation>
</comment>
<feature type="region of interest" description="Disordered" evidence="15">
    <location>
        <begin position="774"/>
        <end position="822"/>
    </location>
</feature>
<evidence type="ECO:0000256" key="8">
    <source>
        <dbReference type="ARBA" id="ARBA00023002"/>
    </source>
</evidence>
<evidence type="ECO:0000256" key="5">
    <source>
        <dbReference type="ARBA" id="ARBA00022833"/>
    </source>
</evidence>
<evidence type="ECO:0000256" key="3">
    <source>
        <dbReference type="ARBA" id="ARBA00022553"/>
    </source>
</evidence>
<feature type="compositionally biased region" description="Polar residues" evidence="15">
    <location>
        <begin position="774"/>
        <end position="784"/>
    </location>
</feature>
<dbReference type="Pfam" id="PF21326">
    <property type="entry name" value="KDM6_GATAL"/>
    <property type="match status" value="1"/>
</dbReference>
<dbReference type="InterPro" id="IPR046941">
    <property type="entry name" value="KDM6_GATAL_sf"/>
</dbReference>
<gene>
    <name evidence="18" type="primary">LOC110981656</name>
</gene>
<dbReference type="GO" id="GO:0010468">
    <property type="term" value="P:regulation of gene expression"/>
    <property type="evidence" value="ECO:0007669"/>
    <property type="project" value="TreeGrafter"/>
</dbReference>
<dbReference type="Gene3D" id="1.20.58.1370">
    <property type="match status" value="1"/>
</dbReference>
<dbReference type="InterPro" id="IPR048562">
    <property type="entry name" value="KDM6A_B-like_C-hel"/>
</dbReference>
<evidence type="ECO:0000256" key="9">
    <source>
        <dbReference type="ARBA" id="ARBA00023004"/>
    </source>
</evidence>
<dbReference type="GO" id="GO:0044666">
    <property type="term" value="C:MLL3/4 complex"/>
    <property type="evidence" value="ECO:0007669"/>
    <property type="project" value="TreeGrafter"/>
</dbReference>
<dbReference type="SUPFAM" id="SSF51197">
    <property type="entry name" value="Clavaminate synthase-like"/>
    <property type="match status" value="1"/>
</dbReference>
<comment type="catalytic activity">
    <reaction evidence="13">
        <text>N(6),N(6),N(6)-trimethyl-L-lysyl(27)-[histone H3] + 2 2-oxoglutarate + 2 O2 = N(6)-methyl-L-lysyl(27)-[histone H3] + 2 formaldehyde + 2 succinate + 2 CO2</text>
        <dbReference type="Rhea" id="RHEA:60224"/>
        <dbReference type="Rhea" id="RHEA-COMP:15535"/>
        <dbReference type="Rhea" id="RHEA-COMP:15544"/>
        <dbReference type="ChEBI" id="CHEBI:15379"/>
        <dbReference type="ChEBI" id="CHEBI:16526"/>
        <dbReference type="ChEBI" id="CHEBI:16810"/>
        <dbReference type="ChEBI" id="CHEBI:16842"/>
        <dbReference type="ChEBI" id="CHEBI:30031"/>
        <dbReference type="ChEBI" id="CHEBI:61929"/>
        <dbReference type="ChEBI" id="CHEBI:61961"/>
        <dbReference type="EC" id="1.14.11.68"/>
    </reaction>
</comment>
<dbReference type="OrthoDB" id="418911at2759"/>
<sequence length="1617" mass="176694">MASEQTGATLPTLTPAKSELVEFDSRLFGFLSLEGPEGVQNRALLIKRVSQCEVQIKKRGKNTDPQTFCRLGHLQLLLGDYSKALSAYQKFFSLQEDYWKDATFLYGLGMVYFHFDAYQWAIRAFQQVLYIDPGFQRANEVHLRLGHMFKVNSDYESGLKHYQLALIDSSLCSLTKAEIKFHIAHLHEIQGKYQTSVQAYEELLSFIPLPDTVKANSLRQLGWLHHSCEQLGDSASRETKAIQFLIKSLEVDPNSGQSWYFLGRCYSSSGKVHDAFTSYRHSIDKSEANADTWCSIGVLYQQQNQPMDALQAYICAVQLDKTHVAAWTDLGILYEACSQPRDALTCYMNASKCSKNSGTTSLGPRIKLLQAQVNALPQLHMQTKSKTLPSIEEAWSLPIPAELTSRQSNMTTIQQARMIPPTVAVTKAMPPPPYPNQLTNQLTTVPNAALNCLPTQPPPVSVGGAQTNASSSSTTTQPGNAPKRRKNSAAQKKKSSTSVAELLSIQQQQQQQQLLQQQQQQQQALQQQQQQQAPSVTPGQPKQPVQSREQQQPQSPSPPSFYLTPQQVALLQQLQQNQANLSPEQTVVMQHLQHNLWLMQQHHQQMLKKHQQMQQQQEQQQQQAAGGHLQLPTSSASSSQQQSALPNLGGLRNTSQQGDSGLGNTLTWAGQAQPVDALPASTGTTNLDLLSRTSGRNAVSAVGSGVVVTANGGGQAVCTGGAFVPAGNTATSVGFANIGLAVSSAQTPGLSFPRHPSPADAPKTQELFNNQAVAGSLQSRSGTASPLHGPKRMVTPPGPASSPGHAQTPLQKSLDFPAPNVVAPQNVDMNQKLAEFKSRTGGGAEPQSLMSPQEIADSMLAQLSHTDGAASSKSSANFMGGTSPSVAGENPTSVRHSNAGSAFFSTMPSGMGPGTSHDSNNSRHEGGVFKTPPPVTSSINSSESIYSQAFHPGVDCKPKIPEHRTAGLGSPLHPASSSHGAHAIPMEGLNSVTSGLSNAMTNSASPAQSVGTPPSVSSHLSQIDHGSGEHGMNTVSGMGSPMGGSVVRKDSIAESCVQNHVNGVGTSQYDRTLSINTSISLGRGSHATSPCLSPSGLSIYSSSAKVLEACRKLGKNGLRNNNILLEKMPPPAPPPAPYPPLPKDQLNPPTPSVYVETKMDAYSPALAEYCMSPTQPITVIRGLAAALKLDLGLFSTKTLVETHGDHPVEVRTQRQQPPDENWDQAGLKKVWKCESSRSFTTIAKYAQYQASSFTESLRQEENEKKSMADDPFSTKRKKKSNGGVAPAGREGGREFKMLKFGTNVDLSDEKKWKKQLHELNKLPAFTRIVSPGNMLSHVGHSILGMNTVQLYMKVPGSRTPGHQENNNMCSVNVNIGPGDCEWFAVCNSYWGTIMSLTERYNINFLKGSWWPVLEDLYEENVPVYRFIQRPGDLVWVNAGAVHWVQAVGWCNNIAWNVGPLISSQYKLSVERYEWNKLQGYKSIVPMVHLSWNMARNIKITEPKLFEMMKYCLLRTLKQTQMTLDLLKEMGVEVHWHGRAKNETAHYCVNCEVEVFNILFTTEKDRKYEVHCQDCARKASHNLEGFVVLEQYKLQDLMDAYDAFVLHVPEKDESRGST</sequence>
<comment type="similarity">
    <text evidence="11">Belongs to the UTX family.</text>
</comment>
<feature type="region of interest" description="Disordered" evidence="15">
    <location>
        <begin position="1256"/>
        <end position="1292"/>
    </location>
</feature>
<dbReference type="Gene3D" id="1.25.40.10">
    <property type="entry name" value="Tetratricopeptide repeat domain"/>
    <property type="match status" value="2"/>
</dbReference>
<feature type="region of interest" description="Disordered" evidence="15">
    <location>
        <begin position="994"/>
        <end position="1027"/>
    </location>
</feature>
<reference evidence="18" key="1">
    <citation type="submission" date="2025-08" db="UniProtKB">
        <authorList>
            <consortium name="RefSeq"/>
        </authorList>
    </citation>
    <scope>IDENTIFICATION</scope>
</reference>
<evidence type="ECO:0000256" key="14">
    <source>
        <dbReference type="PROSITE-ProRule" id="PRU00339"/>
    </source>
</evidence>
<evidence type="ECO:0000313" key="17">
    <source>
        <dbReference type="Proteomes" id="UP000694845"/>
    </source>
</evidence>
<keyword evidence="3" id="KW-0597">Phosphoprotein</keyword>
<organism evidence="17 18">
    <name type="scientific">Acanthaster planci</name>
    <name type="common">Crown-of-thorns starfish</name>
    <dbReference type="NCBI Taxonomy" id="133434"/>
    <lineage>
        <taxon>Eukaryota</taxon>
        <taxon>Metazoa</taxon>
        <taxon>Echinodermata</taxon>
        <taxon>Eleutherozoa</taxon>
        <taxon>Asterozoa</taxon>
        <taxon>Asteroidea</taxon>
        <taxon>Valvatacea</taxon>
        <taxon>Valvatida</taxon>
        <taxon>Acanthasteridae</taxon>
        <taxon>Acanthaster</taxon>
    </lineage>
</organism>
<feature type="repeat" description="TPR" evidence="14">
    <location>
        <begin position="290"/>
        <end position="323"/>
    </location>
</feature>
<dbReference type="Pfam" id="PF13432">
    <property type="entry name" value="TPR_16"/>
    <property type="match status" value="1"/>
</dbReference>
<dbReference type="RefSeq" id="XP_022095085.1">
    <property type="nucleotide sequence ID" value="XM_022239393.1"/>
</dbReference>
<name>A0A8B7YRJ7_ACAPL</name>
<keyword evidence="14" id="KW-0802">TPR repeat</keyword>
<accession>A0A8B7YRJ7</accession>
<dbReference type="SMART" id="SM00028">
    <property type="entry name" value="TPR"/>
    <property type="match status" value="8"/>
</dbReference>
<evidence type="ECO:0000256" key="4">
    <source>
        <dbReference type="ARBA" id="ARBA00022723"/>
    </source>
</evidence>
<dbReference type="GO" id="GO:0046872">
    <property type="term" value="F:metal ion binding"/>
    <property type="evidence" value="ECO:0007669"/>
    <property type="project" value="UniProtKB-KW"/>
</dbReference>
<keyword evidence="10" id="KW-0539">Nucleus</keyword>
<feature type="compositionally biased region" description="Basic and acidic residues" evidence="15">
    <location>
        <begin position="1257"/>
        <end position="1268"/>
    </location>
</feature>
<dbReference type="InterPro" id="IPR003347">
    <property type="entry name" value="JmjC_dom"/>
</dbReference>
<evidence type="ECO:0000256" key="12">
    <source>
        <dbReference type="ARBA" id="ARBA00034525"/>
    </source>
</evidence>
<feature type="repeat" description="TPR" evidence="14">
    <location>
        <begin position="65"/>
        <end position="98"/>
    </location>
</feature>
<keyword evidence="7" id="KW-0223">Dioxygenase</keyword>
<feature type="region of interest" description="Disordered" evidence="15">
    <location>
        <begin position="603"/>
        <end position="667"/>
    </location>
</feature>
<protein>
    <recommendedName>
        <fullName evidence="12">[histone H3]-trimethyl-L-lysine(27) demethylase</fullName>
        <ecNumber evidence="12">1.14.11.68</ecNumber>
    </recommendedName>
</protein>
<evidence type="ECO:0000259" key="16">
    <source>
        <dbReference type="PROSITE" id="PS51184"/>
    </source>
</evidence>
<keyword evidence="4" id="KW-0479">Metal-binding</keyword>
<evidence type="ECO:0000256" key="2">
    <source>
        <dbReference type="ARBA" id="ARBA00004123"/>
    </source>
</evidence>
<feature type="compositionally biased region" description="Pro residues" evidence="15">
    <location>
        <begin position="1128"/>
        <end position="1142"/>
    </location>
</feature>
<feature type="region of interest" description="Disordered" evidence="15">
    <location>
        <begin position="1126"/>
        <end position="1147"/>
    </location>
</feature>